<dbReference type="AlphaFoldDB" id="A0A0U5GA67"/>
<dbReference type="EMBL" id="CDMC01000008">
    <property type="protein sequence ID" value="CEL06559.1"/>
    <property type="molecule type" value="Genomic_DNA"/>
</dbReference>
<accession>A0A0U5GA67</accession>
<evidence type="ECO:0000313" key="1">
    <source>
        <dbReference type="EMBL" id="CEL06559.1"/>
    </source>
</evidence>
<gene>
    <name evidence="1" type="ORF">ASPCAL09732</name>
</gene>
<sequence length="118" mass="13365">MKSLGELFAIEKELWQSLFQPVILIRAVFLKDVTVVQFITQHPLCHASGMMNPASLLGARLLIGMCRIVRRQQVYCAILNESETPRPRLPPTISQTQRLVHPDHARQPTPVSIRTICP</sequence>
<keyword evidence="2" id="KW-1185">Reference proteome</keyword>
<dbReference type="Proteomes" id="UP000054771">
    <property type="component" value="Unassembled WGS sequence"/>
</dbReference>
<protein>
    <submittedName>
        <fullName evidence="1">Uncharacterized protein</fullName>
    </submittedName>
</protein>
<reference evidence="2" key="1">
    <citation type="journal article" date="2016" name="Genome Announc.">
        <title>Draft genome sequences of fungus Aspergillus calidoustus.</title>
        <authorList>
            <person name="Horn F."/>
            <person name="Linde J."/>
            <person name="Mattern D.J."/>
            <person name="Walther G."/>
            <person name="Guthke R."/>
            <person name="Scherlach K."/>
            <person name="Martin K."/>
            <person name="Brakhage A.A."/>
            <person name="Petzke L."/>
            <person name="Valiante V."/>
        </authorList>
    </citation>
    <scope>NUCLEOTIDE SEQUENCE [LARGE SCALE GENOMIC DNA]</scope>
    <source>
        <strain evidence="2">SF006504</strain>
    </source>
</reference>
<evidence type="ECO:0000313" key="2">
    <source>
        <dbReference type="Proteomes" id="UP000054771"/>
    </source>
</evidence>
<name>A0A0U5GA67_ASPCI</name>
<proteinExistence type="predicted"/>
<organism evidence="1 2">
    <name type="scientific">Aspergillus calidoustus</name>
    <dbReference type="NCBI Taxonomy" id="454130"/>
    <lineage>
        <taxon>Eukaryota</taxon>
        <taxon>Fungi</taxon>
        <taxon>Dikarya</taxon>
        <taxon>Ascomycota</taxon>
        <taxon>Pezizomycotina</taxon>
        <taxon>Eurotiomycetes</taxon>
        <taxon>Eurotiomycetidae</taxon>
        <taxon>Eurotiales</taxon>
        <taxon>Aspergillaceae</taxon>
        <taxon>Aspergillus</taxon>
        <taxon>Aspergillus subgen. Nidulantes</taxon>
    </lineage>
</organism>